<dbReference type="SMART" id="SM00028">
    <property type="entry name" value="TPR"/>
    <property type="match status" value="2"/>
</dbReference>
<keyword evidence="1" id="KW-0175">Coiled coil</keyword>
<feature type="chain" id="PRO_5046824096" description="Tetratricopeptide repeat protein" evidence="2">
    <location>
        <begin position="21"/>
        <end position="325"/>
    </location>
</feature>
<feature type="coiled-coil region" evidence="1">
    <location>
        <begin position="18"/>
        <end position="45"/>
    </location>
</feature>
<accession>A0ABT9H035</accession>
<evidence type="ECO:0000313" key="4">
    <source>
        <dbReference type="Proteomes" id="UP001231616"/>
    </source>
</evidence>
<dbReference type="InterPro" id="IPR019734">
    <property type="entry name" value="TPR_rpt"/>
</dbReference>
<dbReference type="Gene3D" id="1.25.40.10">
    <property type="entry name" value="Tetratricopeptide repeat domain"/>
    <property type="match status" value="2"/>
</dbReference>
<dbReference type="SUPFAM" id="SSF48452">
    <property type="entry name" value="TPR-like"/>
    <property type="match status" value="1"/>
</dbReference>
<dbReference type="RefSeq" id="WP_305893916.1">
    <property type="nucleotide sequence ID" value="NZ_JAUZVZ010000013.1"/>
</dbReference>
<organism evidence="3 4">
    <name type="scientific">Alkalimonas collagenimarina</name>
    <dbReference type="NCBI Taxonomy" id="400390"/>
    <lineage>
        <taxon>Bacteria</taxon>
        <taxon>Pseudomonadati</taxon>
        <taxon>Pseudomonadota</taxon>
        <taxon>Gammaproteobacteria</taxon>
        <taxon>Alkalimonas</taxon>
    </lineage>
</organism>
<dbReference type="Proteomes" id="UP001231616">
    <property type="component" value="Unassembled WGS sequence"/>
</dbReference>
<evidence type="ECO:0000256" key="2">
    <source>
        <dbReference type="SAM" id="SignalP"/>
    </source>
</evidence>
<protein>
    <recommendedName>
        <fullName evidence="5">Tetratricopeptide repeat protein</fullName>
    </recommendedName>
</protein>
<dbReference type="EMBL" id="JAUZVZ010000013">
    <property type="protein sequence ID" value="MDP4536651.1"/>
    <property type="molecule type" value="Genomic_DNA"/>
</dbReference>
<keyword evidence="2" id="KW-0732">Signal</keyword>
<keyword evidence="4" id="KW-1185">Reference proteome</keyword>
<comment type="caution">
    <text evidence="3">The sequence shown here is derived from an EMBL/GenBank/DDBJ whole genome shotgun (WGS) entry which is preliminary data.</text>
</comment>
<evidence type="ECO:0000313" key="3">
    <source>
        <dbReference type="EMBL" id="MDP4536651.1"/>
    </source>
</evidence>
<sequence length="325" mass="36517">MTWLRYSALAGLLCASSVIAEQSALEQAKQLLEQKQHQELQALLEPLQRSHAKDAEFWYLYGRAAMGLDDSATAEKHLKKAAELASDHAHYQFWYGQSSCNRAQSVNMLRARGFAIRCRDAFQAAADLEPEMLMYQHALAQFLMQAPSIAGGDIKQALAVAERIESFDSLQGQLLALQVHAANEDLAAFEALVARSDDLSKRPEPYVFRGFYHQQQNAHDQAIAEFEQAIQLPIDADDSEAMEQVFTAWYQIGRSALLGKTQLEKGIAALQHYRSQDDYNEWADLRLAQLYLLQDEQEQASQLIASLKANSQDKNLLAELNKISL</sequence>
<name>A0ABT9H035_9GAMM</name>
<feature type="signal peptide" evidence="2">
    <location>
        <begin position="1"/>
        <end position="20"/>
    </location>
</feature>
<reference evidence="3 4" key="1">
    <citation type="submission" date="2023-08" db="EMBL/GenBank/DDBJ databases">
        <authorList>
            <person name="Joshi A."/>
            <person name="Thite S."/>
        </authorList>
    </citation>
    <scope>NUCLEOTIDE SEQUENCE [LARGE SCALE GENOMIC DNA]</scope>
    <source>
        <strain evidence="3 4">AC40</strain>
    </source>
</reference>
<evidence type="ECO:0000256" key="1">
    <source>
        <dbReference type="SAM" id="Coils"/>
    </source>
</evidence>
<evidence type="ECO:0008006" key="5">
    <source>
        <dbReference type="Google" id="ProtNLM"/>
    </source>
</evidence>
<dbReference type="InterPro" id="IPR011990">
    <property type="entry name" value="TPR-like_helical_dom_sf"/>
</dbReference>
<dbReference type="Pfam" id="PF13181">
    <property type="entry name" value="TPR_8"/>
    <property type="match status" value="1"/>
</dbReference>
<gene>
    <name evidence="3" type="ORF">Q3O60_10660</name>
</gene>
<proteinExistence type="predicted"/>